<evidence type="ECO:0000313" key="2">
    <source>
        <dbReference type="Proteomes" id="UP001152484"/>
    </source>
</evidence>
<accession>A0A9P1E164</accession>
<protein>
    <submittedName>
        <fullName evidence="1">Uncharacterized protein</fullName>
    </submittedName>
</protein>
<comment type="caution">
    <text evidence="1">The sequence shown here is derived from an EMBL/GenBank/DDBJ whole genome shotgun (WGS) entry which is preliminary data.</text>
</comment>
<dbReference type="AlphaFoldDB" id="A0A9P1E164"/>
<evidence type="ECO:0000313" key="1">
    <source>
        <dbReference type="EMBL" id="CAH9072650.1"/>
    </source>
</evidence>
<proteinExistence type="predicted"/>
<name>A0A9P1E164_CUSEU</name>
<dbReference type="Proteomes" id="UP001152484">
    <property type="component" value="Unassembled WGS sequence"/>
</dbReference>
<keyword evidence="2" id="KW-1185">Reference proteome</keyword>
<reference evidence="1" key="1">
    <citation type="submission" date="2022-07" db="EMBL/GenBank/DDBJ databases">
        <authorList>
            <person name="Macas J."/>
            <person name="Novak P."/>
            <person name="Neumann P."/>
        </authorList>
    </citation>
    <scope>NUCLEOTIDE SEQUENCE</scope>
</reference>
<dbReference type="OrthoDB" id="10571595at2759"/>
<organism evidence="1 2">
    <name type="scientific">Cuscuta europaea</name>
    <name type="common">European dodder</name>
    <dbReference type="NCBI Taxonomy" id="41803"/>
    <lineage>
        <taxon>Eukaryota</taxon>
        <taxon>Viridiplantae</taxon>
        <taxon>Streptophyta</taxon>
        <taxon>Embryophyta</taxon>
        <taxon>Tracheophyta</taxon>
        <taxon>Spermatophyta</taxon>
        <taxon>Magnoliopsida</taxon>
        <taxon>eudicotyledons</taxon>
        <taxon>Gunneridae</taxon>
        <taxon>Pentapetalae</taxon>
        <taxon>asterids</taxon>
        <taxon>lamiids</taxon>
        <taxon>Solanales</taxon>
        <taxon>Convolvulaceae</taxon>
        <taxon>Cuscuteae</taxon>
        <taxon>Cuscuta</taxon>
        <taxon>Cuscuta subgen. Cuscuta</taxon>
    </lineage>
</organism>
<sequence>MEDLDFVKKRLASVQTAPLCRTFSPVWKQLSCADVAARHAKGLCYNCDEQWIRGQHRCKRLFYIEILDFEDPHYTPSPLPQPITQTPPPSDKILQPTSLPSPSLPEIELFPLQKLRLEPVASTSKIVSQQSSLPPHLPDKLIVNPLPNLVAQKFLVTPPEKIYNSPLHLIPCKYLKNEGLGESKRKKCHDVLELHVKHILLHIITHGCLFVYFPMMPFDRGKGGHYRRLLPFKLEDKLDVQEGSNDMGEEVKK</sequence>
<gene>
    <name evidence="1" type="ORF">CEURO_LOCUS4449</name>
</gene>
<dbReference type="EMBL" id="CAMAPE010000008">
    <property type="protein sequence ID" value="CAH9072650.1"/>
    <property type="molecule type" value="Genomic_DNA"/>
</dbReference>